<evidence type="ECO:0000256" key="6">
    <source>
        <dbReference type="ARBA" id="ARBA00023136"/>
    </source>
</evidence>
<evidence type="ECO:0000256" key="7">
    <source>
        <dbReference type="ARBA" id="ARBA00023265"/>
    </source>
</evidence>
<dbReference type="PANTHER" id="PTHR31942:SF59">
    <property type="entry name" value="MLO-LIKE PROTEIN"/>
    <property type="match status" value="1"/>
</dbReference>
<dbReference type="Proteomes" id="UP000525078">
    <property type="component" value="Unassembled WGS sequence"/>
</dbReference>
<evidence type="ECO:0000256" key="8">
    <source>
        <dbReference type="SAM" id="Phobius"/>
    </source>
</evidence>
<proteinExistence type="inferred from homology"/>
<evidence type="ECO:0000256" key="3">
    <source>
        <dbReference type="ARBA" id="ARBA00022692"/>
    </source>
</evidence>
<gene>
    <name evidence="9" type="ORF">F8388_008647</name>
</gene>
<evidence type="ECO:0000313" key="10">
    <source>
        <dbReference type="Proteomes" id="UP000525078"/>
    </source>
</evidence>
<feature type="transmembrane region" description="Helical" evidence="8">
    <location>
        <begin position="162"/>
        <end position="180"/>
    </location>
</feature>
<feature type="transmembrane region" description="Helical" evidence="8">
    <location>
        <begin position="109"/>
        <end position="132"/>
    </location>
</feature>
<evidence type="ECO:0000256" key="2">
    <source>
        <dbReference type="ARBA" id="ARBA00006574"/>
    </source>
</evidence>
<evidence type="ECO:0000256" key="5">
    <source>
        <dbReference type="ARBA" id="ARBA00022989"/>
    </source>
</evidence>
<keyword evidence="7" id="KW-0568">Pathogenesis-related protein</keyword>
<dbReference type="GO" id="GO:0016020">
    <property type="term" value="C:membrane"/>
    <property type="evidence" value="ECO:0007669"/>
    <property type="project" value="UniProtKB-SubCell"/>
</dbReference>
<keyword evidence="3 8" id="KW-0812">Transmembrane</keyword>
<name>A0A7J6GGS0_CANSA</name>
<dbReference type="PANTHER" id="PTHR31942">
    <property type="entry name" value="MLO-LIKE PROTEIN 1"/>
    <property type="match status" value="1"/>
</dbReference>
<comment type="subcellular location">
    <subcellularLocation>
        <location evidence="1">Membrane</location>
        <topology evidence="1">Multi-pass membrane protein</topology>
    </subcellularLocation>
</comment>
<comment type="caution">
    <text evidence="9">The sequence shown here is derived from an EMBL/GenBank/DDBJ whole genome shotgun (WGS) entry which is preliminary data.</text>
</comment>
<dbReference type="InterPro" id="IPR004326">
    <property type="entry name" value="Mlo"/>
</dbReference>
<evidence type="ECO:0000256" key="1">
    <source>
        <dbReference type="ARBA" id="ARBA00004141"/>
    </source>
</evidence>
<dbReference type="GO" id="GO:0006952">
    <property type="term" value="P:defense response"/>
    <property type="evidence" value="ECO:0007669"/>
    <property type="project" value="UniProtKB-KW"/>
</dbReference>
<evidence type="ECO:0000313" key="9">
    <source>
        <dbReference type="EMBL" id="KAF4382161.1"/>
    </source>
</evidence>
<comment type="similarity">
    <text evidence="2">Belongs to the MLO family.</text>
</comment>
<dbReference type="AlphaFoldDB" id="A0A7J6GGS0"/>
<sequence>MNTPITQSHSLEAITFPISPLKLEPGLRTLTQNRFSNSVAKVDYLTLRHGFIEAHLSARHDSFNFQQYIERSLEEDFRIVVGISPPMWFLVVILLLVDVHGWHVYSWLSYVPILIVLVLGTKLEVIVARMALQMKEQNNNVIIGAPLVKPNDNLFWFGKPKFVLTLLHYTLFVVINHYMIY</sequence>
<dbReference type="Pfam" id="PF03094">
    <property type="entry name" value="Mlo"/>
    <property type="match status" value="1"/>
</dbReference>
<dbReference type="EMBL" id="JAATIP010000056">
    <property type="protein sequence ID" value="KAF4382161.1"/>
    <property type="molecule type" value="Genomic_DNA"/>
</dbReference>
<organism evidence="9 10">
    <name type="scientific">Cannabis sativa</name>
    <name type="common">Hemp</name>
    <name type="synonym">Marijuana</name>
    <dbReference type="NCBI Taxonomy" id="3483"/>
    <lineage>
        <taxon>Eukaryota</taxon>
        <taxon>Viridiplantae</taxon>
        <taxon>Streptophyta</taxon>
        <taxon>Embryophyta</taxon>
        <taxon>Tracheophyta</taxon>
        <taxon>Spermatophyta</taxon>
        <taxon>Magnoliopsida</taxon>
        <taxon>eudicotyledons</taxon>
        <taxon>Gunneridae</taxon>
        <taxon>Pentapetalae</taxon>
        <taxon>rosids</taxon>
        <taxon>fabids</taxon>
        <taxon>Rosales</taxon>
        <taxon>Cannabaceae</taxon>
        <taxon>Cannabis</taxon>
    </lineage>
</organism>
<accession>A0A7J6GGS0</accession>
<feature type="transmembrane region" description="Helical" evidence="8">
    <location>
        <begin position="77"/>
        <end position="97"/>
    </location>
</feature>
<evidence type="ECO:0000256" key="4">
    <source>
        <dbReference type="ARBA" id="ARBA00022821"/>
    </source>
</evidence>
<keyword evidence="6 8" id="KW-0472">Membrane</keyword>
<protein>
    <submittedName>
        <fullName evidence="9">Uncharacterized protein</fullName>
    </submittedName>
</protein>
<keyword evidence="4" id="KW-0611">Plant defense</keyword>
<keyword evidence="5 8" id="KW-1133">Transmembrane helix</keyword>
<feature type="non-terminal residue" evidence="9">
    <location>
        <position position="1"/>
    </location>
</feature>
<reference evidence="9 10" key="1">
    <citation type="journal article" date="2020" name="bioRxiv">
        <title>Sequence and annotation of 42 cannabis genomes reveals extensive copy number variation in cannabinoid synthesis and pathogen resistance genes.</title>
        <authorList>
            <person name="Mckernan K.J."/>
            <person name="Helbert Y."/>
            <person name="Kane L.T."/>
            <person name="Ebling H."/>
            <person name="Zhang L."/>
            <person name="Liu B."/>
            <person name="Eaton Z."/>
            <person name="Mclaughlin S."/>
            <person name="Kingan S."/>
            <person name="Baybayan P."/>
            <person name="Concepcion G."/>
            <person name="Jordan M."/>
            <person name="Riva A."/>
            <person name="Barbazuk W."/>
            <person name="Harkins T."/>
        </authorList>
    </citation>
    <scope>NUCLEOTIDE SEQUENCE [LARGE SCALE GENOMIC DNA]</scope>
    <source>
        <strain evidence="10">cv. Jamaican Lion 4</strain>
        <tissue evidence="9">Leaf</tissue>
    </source>
</reference>